<keyword evidence="1" id="KW-1133">Transmembrane helix</keyword>
<comment type="caution">
    <text evidence="2">The sequence shown here is derived from an EMBL/GenBank/DDBJ whole genome shotgun (WGS) entry which is preliminary data.</text>
</comment>
<gene>
    <name evidence="2" type="ORF">EGW08_009008</name>
</gene>
<evidence type="ECO:0000313" key="3">
    <source>
        <dbReference type="Proteomes" id="UP000271974"/>
    </source>
</evidence>
<dbReference type="EMBL" id="RQTK01000252">
    <property type="protein sequence ID" value="RUS83244.1"/>
    <property type="molecule type" value="Genomic_DNA"/>
</dbReference>
<keyword evidence="1" id="KW-0472">Membrane</keyword>
<dbReference type="AlphaFoldDB" id="A0A3S1BG94"/>
<proteinExistence type="predicted"/>
<reference evidence="2 3" key="1">
    <citation type="submission" date="2019-01" db="EMBL/GenBank/DDBJ databases">
        <title>A draft genome assembly of the solar-powered sea slug Elysia chlorotica.</title>
        <authorList>
            <person name="Cai H."/>
            <person name="Li Q."/>
            <person name="Fang X."/>
            <person name="Li J."/>
            <person name="Curtis N.E."/>
            <person name="Altenburger A."/>
            <person name="Shibata T."/>
            <person name="Feng M."/>
            <person name="Maeda T."/>
            <person name="Schwartz J.A."/>
            <person name="Shigenobu S."/>
            <person name="Lundholm N."/>
            <person name="Nishiyama T."/>
            <person name="Yang H."/>
            <person name="Hasebe M."/>
            <person name="Li S."/>
            <person name="Pierce S.K."/>
            <person name="Wang J."/>
        </authorList>
    </citation>
    <scope>NUCLEOTIDE SEQUENCE [LARGE SCALE GENOMIC DNA]</scope>
    <source>
        <strain evidence="2">EC2010</strain>
        <tissue evidence="2">Whole organism of an adult</tissue>
    </source>
</reference>
<feature type="non-terminal residue" evidence="2">
    <location>
        <position position="101"/>
    </location>
</feature>
<keyword evidence="3" id="KW-1185">Reference proteome</keyword>
<accession>A0A3S1BG94</accession>
<sequence>MGRQRHATFVAVGARTRRTAVEVRGRRATEGTTDVDDTGGRARLTVLLLMVMMMVMVVGGVAVVPYVVVVGVRGRVYHRLVGRWRGGDGAGSSTTALVVAA</sequence>
<organism evidence="2 3">
    <name type="scientific">Elysia chlorotica</name>
    <name type="common">Eastern emerald elysia</name>
    <name type="synonym">Sea slug</name>
    <dbReference type="NCBI Taxonomy" id="188477"/>
    <lineage>
        <taxon>Eukaryota</taxon>
        <taxon>Metazoa</taxon>
        <taxon>Spiralia</taxon>
        <taxon>Lophotrochozoa</taxon>
        <taxon>Mollusca</taxon>
        <taxon>Gastropoda</taxon>
        <taxon>Heterobranchia</taxon>
        <taxon>Euthyneura</taxon>
        <taxon>Panpulmonata</taxon>
        <taxon>Sacoglossa</taxon>
        <taxon>Placobranchoidea</taxon>
        <taxon>Plakobranchidae</taxon>
        <taxon>Elysia</taxon>
    </lineage>
</organism>
<evidence type="ECO:0000256" key="1">
    <source>
        <dbReference type="SAM" id="Phobius"/>
    </source>
</evidence>
<evidence type="ECO:0000313" key="2">
    <source>
        <dbReference type="EMBL" id="RUS83244.1"/>
    </source>
</evidence>
<protein>
    <submittedName>
        <fullName evidence="2">Uncharacterized protein</fullName>
    </submittedName>
</protein>
<keyword evidence="1" id="KW-0812">Transmembrane</keyword>
<feature type="transmembrane region" description="Helical" evidence="1">
    <location>
        <begin position="46"/>
        <end position="69"/>
    </location>
</feature>
<dbReference type="Proteomes" id="UP000271974">
    <property type="component" value="Unassembled WGS sequence"/>
</dbReference>
<name>A0A3S1BG94_ELYCH</name>